<evidence type="ECO:0000259" key="2">
    <source>
        <dbReference type="SMART" id="SM00829"/>
    </source>
</evidence>
<dbReference type="InterPro" id="IPR041694">
    <property type="entry name" value="ADH_N_2"/>
</dbReference>
<gene>
    <name evidence="3" type="ORF">GP2143_09075</name>
</gene>
<protein>
    <submittedName>
        <fullName evidence="3">Probable nadp-dependent oxidoreductase oxidoreductase protein</fullName>
    </submittedName>
</protein>
<dbReference type="SUPFAM" id="SSF50129">
    <property type="entry name" value="GroES-like"/>
    <property type="match status" value="2"/>
</dbReference>
<sequence length="306" mass="32910">MLVRNFIGSVDPGMRSILSGVDSYAQVLKPGSIISGATIGVVEDSHHPKFAIGDVVSGGFGWTELGVSDGRGLLKLTDRRVPYSCHIGVLGVPGLTAFFGLERIAQLKDNETLLVTSAAGTVGATAGQLAKLRGCHVTGIAGSDDKCSWLKNVCGFDEVINYKTVGDLDMAIAEACSGGIDVLFDNVGNTMIDRVIPRMKVGGRIVVSGQVADYNKAPEDVPGIHNTSAFITHRLRMEGLVVYDDFRDFSRAKEEMIGHIMKGDLHYREHVTEGVANMPEAFISLFTGESFGRRLVQLGDIPEQRQ</sequence>
<reference evidence="3 4" key="1">
    <citation type="journal article" date="2010" name="J. Bacteriol.">
        <title>Genome sequence of the oligotrophic marine Gammaproteobacterium HTCC2143, isolated from the Oregon Coast.</title>
        <authorList>
            <person name="Oh H.M."/>
            <person name="Kang I."/>
            <person name="Ferriera S."/>
            <person name="Giovannoni S.J."/>
            <person name="Cho J.C."/>
        </authorList>
    </citation>
    <scope>NUCLEOTIDE SEQUENCE [LARGE SCALE GENOMIC DNA]</scope>
    <source>
        <strain evidence="3 4">HTCC2143</strain>
    </source>
</reference>
<organism evidence="3 4">
    <name type="scientific">marine gamma proteobacterium HTCC2143</name>
    <dbReference type="NCBI Taxonomy" id="247633"/>
    <lineage>
        <taxon>Bacteria</taxon>
        <taxon>Pseudomonadati</taxon>
        <taxon>Pseudomonadota</taxon>
        <taxon>Gammaproteobacteria</taxon>
        <taxon>Cellvibrionales</taxon>
        <taxon>Spongiibacteraceae</taxon>
        <taxon>BD1-7 clade</taxon>
    </lineage>
</organism>
<dbReference type="Gene3D" id="3.40.50.720">
    <property type="entry name" value="NAD(P)-binding Rossmann-like Domain"/>
    <property type="match status" value="1"/>
</dbReference>
<dbReference type="EMBL" id="AAVT01000008">
    <property type="protein sequence ID" value="EAW30345.1"/>
    <property type="molecule type" value="Genomic_DNA"/>
</dbReference>
<dbReference type="InterPro" id="IPR036291">
    <property type="entry name" value="NAD(P)-bd_dom_sf"/>
</dbReference>
<dbReference type="CDD" id="cd05288">
    <property type="entry name" value="PGDH"/>
    <property type="match status" value="1"/>
</dbReference>
<dbReference type="InterPro" id="IPR020843">
    <property type="entry name" value="ER"/>
</dbReference>
<dbReference type="AlphaFoldDB" id="A0YFD1"/>
<proteinExistence type="predicted"/>
<dbReference type="FunFam" id="3.40.50.720:FF:000121">
    <property type="entry name" value="Prostaglandin reductase 2"/>
    <property type="match status" value="1"/>
</dbReference>
<name>A0YFD1_9GAMM</name>
<dbReference type="Gene3D" id="3.90.180.10">
    <property type="entry name" value="Medium-chain alcohol dehydrogenases, catalytic domain"/>
    <property type="match status" value="1"/>
</dbReference>
<evidence type="ECO:0000256" key="1">
    <source>
        <dbReference type="ARBA" id="ARBA00023002"/>
    </source>
</evidence>
<dbReference type="InterPro" id="IPR013149">
    <property type="entry name" value="ADH-like_C"/>
</dbReference>
<dbReference type="PANTHER" id="PTHR43205:SF7">
    <property type="entry name" value="PROSTAGLANDIN REDUCTASE 1"/>
    <property type="match status" value="1"/>
</dbReference>
<keyword evidence="4" id="KW-1185">Reference proteome</keyword>
<feature type="domain" description="Enoyl reductase (ER)" evidence="2">
    <location>
        <begin position="13"/>
        <end position="296"/>
    </location>
</feature>
<dbReference type="Pfam" id="PF00107">
    <property type="entry name" value="ADH_zinc_N"/>
    <property type="match status" value="1"/>
</dbReference>
<dbReference type="InterPro" id="IPR011032">
    <property type="entry name" value="GroES-like_sf"/>
</dbReference>
<dbReference type="SMART" id="SM00829">
    <property type="entry name" value="PKS_ER"/>
    <property type="match status" value="1"/>
</dbReference>
<evidence type="ECO:0000313" key="4">
    <source>
        <dbReference type="Proteomes" id="UP000004931"/>
    </source>
</evidence>
<dbReference type="SUPFAM" id="SSF51735">
    <property type="entry name" value="NAD(P)-binding Rossmann-fold domains"/>
    <property type="match status" value="1"/>
</dbReference>
<dbReference type="Proteomes" id="UP000004931">
    <property type="component" value="Unassembled WGS sequence"/>
</dbReference>
<comment type="caution">
    <text evidence="3">The sequence shown here is derived from an EMBL/GenBank/DDBJ whole genome shotgun (WGS) entry which is preliminary data.</text>
</comment>
<accession>A0YFD1</accession>
<dbReference type="PANTHER" id="PTHR43205">
    <property type="entry name" value="PROSTAGLANDIN REDUCTASE"/>
    <property type="match status" value="1"/>
</dbReference>
<evidence type="ECO:0000313" key="3">
    <source>
        <dbReference type="EMBL" id="EAW30345.1"/>
    </source>
</evidence>
<dbReference type="eggNOG" id="COG2130">
    <property type="taxonomic scope" value="Bacteria"/>
</dbReference>
<keyword evidence="1" id="KW-0560">Oxidoreductase</keyword>
<dbReference type="STRING" id="247633.GP2143_09075"/>
<dbReference type="GO" id="GO:0016628">
    <property type="term" value="F:oxidoreductase activity, acting on the CH-CH group of donors, NAD or NADP as acceptor"/>
    <property type="evidence" value="ECO:0007669"/>
    <property type="project" value="InterPro"/>
</dbReference>
<dbReference type="Pfam" id="PF16884">
    <property type="entry name" value="ADH_N_2"/>
    <property type="match status" value="1"/>
</dbReference>
<dbReference type="InterPro" id="IPR045010">
    <property type="entry name" value="MDR_fam"/>
</dbReference>